<evidence type="ECO:0000313" key="5">
    <source>
        <dbReference type="Proteomes" id="UP001465976"/>
    </source>
</evidence>
<dbReference type="SUPFAM" id="SSF51735">
    <property type="entry name" value="NAD(P)-binding Rossmann-fold domains"/>
    <property type="match status" value="1"/>
</dbReference>
<sequence>MTEKKLVLVIGATGAQGLPVVVSLLAPNKDGSPSPYAVRALTRDPTSDRAQQLKDVGVELFKGSFDNADDVAAAYKGCYGAFVNTDTYSQGRAKEIHSAIQLFEFAHREPAMRHFVYSSLEYAHKLGNFRPEYYTVTYDGKGVFGDFMQAQKSTSTGDGLTWSIVTTGPYMEGLSSTFLGPLPERENGAVVFALPVGDGHLPVVTLRDIAWWVRYTFDHRAETSGQNLKIASEMLQWETLAQTFTKVTGIPSIYKRMGVEEYFETVQRGGDEPMVLADGGKGSPSVKETFAGMYRIWRDDLLTRDMEWIRKIHPDGDTLESWLRESGYDGTIKKVTGLKYDPTQVFAK</sequence>
<dbReference type="Pfam" id="PF05368">
    <property type="entry name" value="NmrA"/>
    <property type="match status" value="1"/>
</dbReference>
<dbReference type="PANTHER" id="PTHR42748">
    <property type="entry name" value="NITROGEN METABOLITE REPRESSION PROTEIN NMRA FAMILY MEMBER"/>
    <property type="match status" value="1"/>
</dbReference>
<reference evidence="4 5" key="1">
    <citation type="submission" date="2024-02" db="EMBL/GenBank/DDBJ databases">
        <title>A draft genome for the cacao thread blight pathogen Marasmius crinis-equi.</title>
        <authorList>
            <person name="Cohen S.P."/>
            <person name="Baruah I.K."/>
            <person name="Amoako-Attah I."/>
            <person name="Bukari Y."/>
            <person name="Meinhardt L.W."/>
            <person name="Bailey B.A."/>
        </authorList>
    </citation>
    <scope>NUCLEOTIDE SEQUENCE [LARGE SCALE GENOMIC DNA]</scope>
    <source>
        <strain evidence="4 5">GH-76</strain>
    </source>
</reference>
<accession>A0ABR3F0N7</accession>
<evidence type="ECO:0000259" key="3">
    <source>
        <dbReference type="Pfam" id="PF05368"/>
    </source>
</evidence>
<dbReference type="CDD" id="cd05251">
    <property type="entry name" value="NmrA_like_SDR_a"/>
    <property type="match status" value="1"/>
</dbReference>
<evidence type="ECO:0000313" key="4">
    <source>
        <dbReference type="EMBL" id="KAL0568749.1"/>
    </source>
</evidence>
<dbReference type="PANTHER" id="PTHR42748:SF14">
    <property type="entry name" value="SNOAL-LIKE DOMAIN-CONTAINING PROTEIN"/>
    <property type="match status" value="1"/>
</dbReference>
<keyword evidence="5" id="KW-1185">Reference proteome</keyword>
<feature type="domain" description="NmrA-like" evidence="3">
    <location>
        <begin position="3"/>
        <end position="265"/>
    </location>
</feature>
<keyword evidence="2" id="KW-0521">NADP</keyword>
<evidence type="ECO:0000256" key="2">
    <source>
        <dbReference type="ARBA" id="ARBA00022857"/>
    </source>
</evidence>
<name>A0ABR3F0N7_9AGAR</name>
<gene>
    <name evidence="4" type="ORF">V5O48_013237</name>
</gene>
<proteinExistence type="inferred from homology"/>
<dbReference type="Gene3D" id="3.40.50.720">
    <property type="entry name" value="NAD(P)-binding Rossmann-like Domain"/>
    <property type="match status" value="1"/>
</dbReference>
<dbReference type="EMBL" id="JBAHYK010001267">
    <property type="protein sequence ID" value="KAL0568749.1"/>
    <property type="molecule type" value="Genomic_DNA"/>
</dbReference>
<dbReference type="Proteomes" id="UP001465976">
    <property type="component" value="Unassembled WGS sequence"/>
</dbReference>
<organism evidence="4 5">
    <name type="scientific">Marasmius crinis-equi</name>
    <dbReference type="NCBI Taxonomy" id="585013"/>
    <lineage>
        <taxon>Eukaryota</taxon>
        <taxon>Fungi</taxon>
        <taxon>Dikarya</taxon>
        <taxon>Basidiomycota</taxon>
        <taxon>Agaricomycotina</taxon>
        <taxon>Agaricomycetes</taxon>
        <taxon>Agaricomycetidae</taxon>
        <taxon>Agaricales</taxon>
        <taxon>Marasmiineae</taxon>
        <taxon>Marasmiaceae</taxon>
        <taxon>Marasmius</taxon>
    </lineage>
</organism>
<dbReference type="InterPro" id="IPR036291">
    <property type="entry name" value="NAD(P)-bd_dom_sf"/>
</dbReference>
<comment type="caution">
    <text evidence="4">The sequence shown here is derived from an EMBL/GenBank/DDBJ whole genome shotgun (WGS) entry which is preliminary data.</text>
</comment>
<protein>
    <recommendedName>
        <fullName evidence="3">NmrA-like domain-containing protein</fullName>
    </recommendedName>
</protein>
<dbReference type="InterPro" id="IPR051164">
    <property type="entry name" value="NmrA-like_oxidored"/>
</dbReference>
<dbReference type="Gene3D" id="3.90.25.10">
    <property type="entry name" value="UDP-galactose 4-epimerase, domain 1"/>
    <property type="match status" value="1"/>
</dbReference>
<dbReference type="InterPro" id="IPR008030">
    <property type="entry name" value="NmrA-like"/>
</dbReference>
<comment type="similarity">
    <text evidence="1">Belongs to the NmrA-type oxidoreductase family.</text>
</comment>
<evidence type="ECO:0000256" key="1">
    <source>
        <dbReference type="ARBA" id="ARBA00006328"/>
    </source>
</evidence>